<evidence type="ECO:0000313" key="1">
    <source>
        <dbReference type="EMBL" id="KYC58673.1"/>
    </source>
</evidence>
<reference evidence="1" key="1">
    <citation type="journal article" date="2016" name="ISME J.">
        <title>Chasing the elusive Euryarchaeota class WSA2: genomes reveal a uniquely fastidious methyl-reducing methanogen.</title>
        <authorList>
            <person name="Nobu M.K."/>
            <person name="Narihiro T."/>
            <person name="Kuroda K."/>
            <person name="Mei R."/>
            <person name="Liu W.T."/>
        </authorList>
    </citation>
    <scope>NUCLEOTIDE SEQUENCE [LARGE SCALE GENOMIC DNA]</scope>
    <source>
        <strain evidence="1">ADurb1213_Bin02801</strain>
    </source>
</reference>
<dbReference type="EMBL" id="LNJE01000001">
    <property type="protein sequence ID" value="KYC58673.1"/>
    <property type="molecule type" value="Genomic_DNA"/>
</dbReference>
<name>A0A150JN15_9EURY</name>
<organism evidence="1">
    <name type="scientific">Candidatus Methanofastidiosum methylothiophilum</name>
    <dbReference type="NCBI Taxonomy" id="1705564"/>
    <lineage>
        <taxon>Archaea</taxon>
        <taxon>Methanobacteriati</taxon>
        <taxon>Methanobacteriota</taxon>
        <taxon>Stenosarchaea group</taxon>
        <taxon>Candidatus Methanofastidiosia</taxon>
        <taxon>Candidatus Methanofastidiosales</taxon>
        <taxon>Candidatus Methanofastidiosaceae</taxon>
        <taxon>Candidatus Methanofastidiosum</taxon>
    </lineage>
</organism>
<proteinExistence type="predicted"/>
<comment type="caution">
    <text evidence="1">The sequence shown here is derived from an EMBL/GenBank/DDBJ whole genome shotgun (WGS) entry which is preliminary data.</text>
</comment>
<gene>
    <name evidence="1" type="ORF">APG09_00151</name>
</gene>
<sequence length="309" mass="34120">MRKKISLFILLIMAISLSMAIGITGQENAEVPFVIPCYPSDYVYNYPTSTIAPGQTISFDIPSNLCFPVKTIQIGEGLGLGKVKNSPTYGYVCSLSSDQGCCADVNNFYVVVCDNNNFDVITYDAQGRIHATWPRNNQSCLIVFVNYNGRKATRFEVYNRGGTLTTFTPTLNYRCCYDCRKKVEPPATILYPKVDIENFAVAGGTTVIKDGKLLANLSLSPGIQQTFIQIENRGMFTQNDTRARFDGLPEGVTVSITPESQKLKAKKIGTYSATFTVEPNVPSGKYQITLVAYSEKGVFDKIAFEFIVP</sequence>
<dbReference type="AlphaFoldDB" id="A0A150JN15"/>
<protein>
    <submittedName>
        <fullName evidence="1">Uncharacterized protein</fullName>
    </submittedName>
</protein>
<accession>A0A150JN15</accession>